<feature type="region of interest" description="Disordered" evidence="2">
    <location>
        <begin position="394"/>
        <end position="425"/>
    </location>
</feature>
<name>A0A6J1T3H4_FRAOC</name>
<feature type="compositionally biased region" description="Acidic residues" evidence="2">
    <location>
        <begin position="1046"/>
        <end position="1061"/>
    </location>
</feature>
<dbReference type="GeneID" id="113211135"/>
<dbReference type="AlphaFoldDB" id="A0A6J1T3H4"/>
<feature type="region of interest" description="Disordered" evidence="2">
    <location>
        <begin position="118"/>
        <end position="145"/>
    </location>
</feature>
<feature type="compositionally biased region" description="Basic residues" evidence="2">
    <location>
        <begin position="697"/>
        <end position="707"/>
    </location>
</feature>
<feature type="region of interest" description="Disordered" evidence="2">
    <location>
        <begin position="682"/>
        <end position="728"/>
    </location>
</feature>
<evidence type="ECO:0000256" key="2">
    <source>
        <dbReference type="SAM" id="MobiDB-lite"/>
    </source>
</evidence>
<evidence type="ECO:0000256" key="1">
    <source>
        <dbReference type="SAM" id="Coils"/>
    </source>
</evidence>
<feature type="coiled-coil region" evidence="1">
    <location>
        <begin position="787"/>
        <end position="827"/>
    </location>
</feature>
<feature type="region of interest" description="Disordered" evidence="2">
    <location>
        <begin position="443"/>
        <end position="545"/>
    </location>
</feature>
<feature type="compositionally biased region" description="Basic and acidic residues" evidence="2">
    <location>
        <begin position="683"/>
        <end position="696"/>
    </location>
</feature>
<reference evidence="4" key="1">
    <citation type="submission" date="2025-08" db="UniProtKB">
        <authorList>
            <consortium name="RefSeq"/>
        </authorList>
    </citation>
    <scope>IDENTIFICATION</scope>
    <source>
        <tissue evidence="4">Whole organism</tissue>
    </source>
</reference>
<feature type="compositionally biased region" description="Polar residues" evidence="2">
    <location>
        <begin position="118"/>
        <end position="133"/>
    </location>
</feature>
<keyword evidence="3" id="KW-1185">Reference proteome</keyword>
<feature type="compositionally biased region" description="Acidic residues" evidence="2">
    <location>
        <begin position="527"/>
        <end position="537"/>
    </location>
</feature>
<sequence length="1061" mass="119163">MSQLPEWLWPVEDEEAVQEAERLIEETHNTLRKMEADMQVQRTLSLHLSSKTDKLKSSMNERIHTLENELKSLSYSKDSTSTYDKQPKQNKVMPMKQIQIEGGCPNEQKVMIRNTLSETNADPGLSGSQQPHQSNRKPKCNSNSAERVVISAREKVQDALAMARHVSASLDQHVSTTFHQNKPLSVSQVTNVGIFEVKSQADENKTQNRKPRLQQALLPSVSIKRGLEKQSILSIQVPPGEKTVTPNVSVFSIKHDKVTIPEDQPSQQKTCKEIENTSNQDKENIKCATDDLNLKTTLAQLSKQLMEVEELREINQTQVNHVLRYLLSRVCSDSQAQGRTKITPEEPSKIETKEIPVSPISSSASESSKCPIAYDSLSRFLETYKNAAEHNMLVQKRATERRRKELSKQKKEIQQSRNANENHLLIGPLRQAVELQLGDTHKSVPEYHSATSGSYQSDGHEEYKSSAKNSSEDISINKGTPTFPFKIRSCKSSSSLDSPQEKSGKNSSQDTSLPITKVPSGGISHDEYEDDWEEEEDHNGLQNSDLELNMDKTPLKNSEQLQPVSDSDLIKPPQPGLKSLEMETLSLNLNLLTPLIADNEKSQSVDESPVRHEEADTVDNNKLSYLSQDKNSVVREELKELQINTTGSDLDKSHLGVPVHSSHLVHEIRDSDKGKATNISLMKETEAKQPHDESKTKPPHGMRKRSQARLLSSCSSSSDAEINYEPRRPPRSFKRWDLNLREDLQLQSAILLNWQLENRWKTKNCDSDTKDHPTLVSHKDQVITDVEKRWQKTLAELDVRVKTIEENERINRIASEIKNQVREEQSKIVTQTKVSEDTGTRDKIASSAAKVVMMDQTVQTSPIKPVMSQDKVLPRKHNQFTLPNHSLPLVLQDFKTLSTLKRHLPSSYDNDLTSELLAYGRMGILPTGQLETNIRKSPTSSSTSSHLLQSTIAVSFSDGELRSSASESCSCSEGEFCVCGGRKRCSERAPPDGSQTFSDGENFLRDVSQGEILPSKVNKIIDVLKDTSFGEITSHATGDFPSEGLDLVESEDTEELDWDLR</sequence>
<dbReference type="Proteomes" id="UP000504606">
    <property type="component" value="Unplaced"/>
</dbReference>
<gene>
    <name evidence="4" type="primary">LOC113211135</name>
</gene>
<evidence type="ECO:0000313" key="4">
    <source>
        <dbReference type="RefSeq" id="XP_026285211.1"/>
    </source>
</evidence>
<feature type="compositionally biased region" description="Polar residues" evidence="2">
    <location>
        <begin position="466"/>
        <end position="480"/>
    </location>
</feature>
<organism evidence="3 4">
    <name type="scientific">Frankliniella occidentalis</name>
    <name type="common">Western flower thrips</name>
    <name type="synonym">Euthrips occidentalis</name>
    <dbReference type="NCBI Taxonomy" id="133901"/>
    <lineage>
        <taxon>Eukaryota</taxon>
        <taxon>Metazoa</taxon>
        <taxon>Ecdysozoa</taxon>
        <taxon>Arthropoda</taxon>
        <taxon>Hexapoda</taxon>
        <taxon>Insecta</taxon>
        <taxon>Pterygota</taxon>
        <taxon>Neoptera</taxon>
        <taxon>Paraneoptera</taxon>
        <taxon>Thysanoptera</taxon>
        <taxon>Terebrantia</taxon>
        <taxon>Thripoidea</taxon>
        <taxon>Thripidae</taxon>
        <taxon>Frankliniella</taxon>
    </lineage>
</organism>
<feature type="region of interest" description="Disordered" evidence="2">
    <location>
        <begin position="1033"/>
        <end position="1061"/>
    </location>
</feature>
<protein>
    <submittedName>
        <fullName evidence="4">Uncharacterized protein LOC113211135</fullName>
    </submittedName>
</protein>
<dbReference type="RefSeq" id="XP_026285211.1">
    <property type="nucleotide sequence ID" value="XM_026429426.2"/>
</dbReference>
<dbReference type="KEGG" id="foc:113211135"/>
<keyword evidence="1" id="KW-0175">Coiled coil</keyword>
<dbReference type="OrthoDB" id="8196951at2759"/>
<evidence type="ECO:0000313" key="3">
    <source>
        <dbReference type="Proteomes" id="UP000504606"/>
    </source>
</evidence>
<proteinExistence type="predicted"/>
<feature type="compositionally biased region" description="Polar residues" evidence="2">
    <location>
        <begin position="505"/>
        <end position="514"/>
    </location>
</feature>
<accession>A0A6J1T3H4</accession>
<feature type="compositionally biased region" description="Basic and acidic residues" evidence="2">
    <location>
        <begin position="402"/>
        <end position="414"/>
    </location>
</feature>